<dbReference type="EMBL" id="UINC01029848">
    <property type="protein sequence ID" value="SVB13283.1"/>
    <property type="molecule type" value="Genomic_DNA"/>
</dbReference>
<protein>
    <recommendedName>
        <fullName evidence="1">DUF4815 domain-containing protein</fullName>
    </recommendedName>
</protein>
<organism evidence="2">
    <name type="scientific">marine metagenome</name>
    <dbReference type="NCBI Taxonomy" id="408172"/>
    <lineage>
        <taxon>unclassified sequences</taxon>
        <taxon>metagenomes</taxon>
        <taxon>ecological metagenomes</taxon>
    </lineage>
</organism>
<name>A0A382BJE5_9ZZZZ</name>
<feature type="non-terminal residue" evidence="2">
    <location>
        <position position="173"/>
    </location>
</feature>
<evidence type="ECO:0000259" key="1">
    <source>
        <dbReference type="Pfam" id="PF16075"/>
    </source>
</evidence>
<sequence length="173" mass="18817">MTLKTNLNSAPYYDDFDSSDNFHRVLFRPGYAIQARELTQLQSILQDQIEKHGNHIFQDGATVIPGQVSYDNQYMSIRLKSTFGGESIDPAQYFNSTDLVTVTGETSGVTAEVIGYSRAGEDAAEPLLYIKYVSTGTSGSAGLDESDSSIFFQDEENLSADVGVTHTTSYGAG</sequence>
<accession>A0A382BJE5</accession>
<reference evidence="2" key="1">
    <citation type="submission" date="2018-05" db="EMBL/GenBank/DDBJ databases">
        <authorList>
            <person name="Lanie J.A."/>
            <person name="Ng W.-L."/>
            <person name="Kazmierczak K.M."/>
            <person name="Andrzejewski T.M."/>
            <person name="Davidsen T.M."/>
            <person name="Wayne K.J."/>
            <person name="Tettelin H."/>
            <person name="Glass J.I."/>
            <person name="Rusch D."/>
            <person name="Podicherti R."/>
            <person name="Tsui H.-C.T."/>
            <person name="Winkler M.E."/>
        </authorList>
    </citation>
    <scope>NUCLEOTIDE SEQUENCE</scope>
</reference>
<dbReference type="AlphaFoldDB" id="A0A382BJE5"/>
<feature type="domain" description="DUF4815" evidence="1">
    <location>
        <begin position="12"/>
        <end position="75"/>
    </location>
</feature>
<gene>
    <name evidence="2" type="ORF">METZ01_LOCUS166137</name>
</gene>
<proteinExistence type="predicted"/>
<dbReference type="Pfam" id="PF16075">
    <property type="entry name" value="DUF4815"/>
    <property type="match status" value="1"/>
</dbReference>
<dbReference type="InterPro" id="IPR032096">
    <property type="entry name" value="DUF4815"/>
</dbReference>
<evidence type="ECO:0000313" key="2">
    <source>
        <dbReference type="EMBL" id="SVB13283.1"/>
    </source>
</evidence>